<dbReference type="Proteomes" id="UP000679779">
    <property type="component" value="Unassembled WGS sequence"/>
</dbReference>
<dbReference type="PRINTS" id="PR00040">
    <property type="entry name" value="HTHMERR"/>
</dbReference>
<comment type="caution">
    <text evidence="4">The sequence shown here is derived from an EMBL/GenBank/DDBJ whole genome shotgun (WGS) entry which is preliminary data.</text>
</comment>
<name>A0A919XKP2_9BACL</name>
<dbReference type="CDD" id="cd01106">
    <property type="entry name" value="HTH_TipAL-Mta"/>
    <property type="match status" value="1"/>
</dbReference>
<dbReference type="EMBL" id="BORQ01000004">
    <property type="protein sequence ID" value="GIO32595.1"/>
    <property type="molecule type" value="Genomic_DNA"/>
</dbReference>
<dbReference type="InterPro" id="IPR009061">
    <property type="entry name" value="DNA-bd_dom_put_sf"/>
</dbReference>
<protein>
    <submittedName>
        <fullName evidence="4">MerR family transcriptional regulator</fullName>
    </submittedName>
</protein>
<dbReference type="InterPro" id="IPR000551">
    <property type="entry name" value="MerR-type_HTH_dom"/>
</dbReference>
<evidence type="ECO:0000313" key="5">
    <source>
        <dbReference type="Proteomes" id="UP000679779"/>
    </source>
</evidence>
<evidence type="ECO:0000256" key="2">
    <source>
        <dbReference type="SAM" id="Coils"/>
    </source>
</evidence>
<proteinExistence type="predicted"/>
<keyword evidence="2" id="KW-0175">Coiled coil</keyword>
<keyword evidence="5" id="KW-1185">Reference proteome</keyword>
<dbReference type="PROSITE" id="PS00552">
    <property type="entry name" value="HTH_MERR_1"/>
    <property type="match status" value="1"/>
</dbReference>
<evidence type="ECO:0000259" key="3">
    <source>
        <dbReference type="PROSITE" id="PS50937"/>
    </source>
</evidence>
<dbReference type="GO" id="GO:0003700">
    <property type="term" value="F:DNA-binding transcription factor activity"/>
    <property type="evidence" value="ECO:0007669"/>
    <property type="project" value="InterPro"/>
</dbReference>
<dbReference type="InterPro" id="IPR047057">
    <property type="entry name" value="MerR_fam"/>
</dbReference>
<dbReference type="PANTHER" id="PTHR30204">
    <property type="entry name" value="REDOX-CYCLING DRUG-SENSING TRANSCRIPTIONAL ACTIVATOR SOXR"/>
    <property type="match status" value="1"/>
</dbReference>
<dbReference type="SMART" id="SM00422">
    <property type="entry name" value="HTH_MERR"/>
    <property type="match status" value="1"/>
</dbReference>
<dbReference type="RefSeq" id="WP_160039496.1">
    <property type="nucleotide sequence ID" value="NZ_BORQ01000004.1"/>
</dbReference>
<feature type="coiled-coil region" evidence="2">
    <location>
        <begin position="84"/>
        <end position="111"/>
    </location>
</feature>
<reference evidence="4" key="1">
    <citation type="submission" date="2021-03" db="EMBL/GenBank/DDBJ databases">
        <title>Antimicrobial resistance genes in bacteria isolated from Japanese honey, and their potential for conferring macrolide and lincosamide resistance in the American foulbrood pathogen Paenibacillus larvae.</title>
        <authorList>
            <person name="Okamoto M."/>
            <person name="Kumagai M."/>
            <person name="Kanamori H."/>
            <person name="Takamatsu D."/>
        </authorList>
    </citation>
    <scope>NUCLEOTIDE SEQUENCE</scope>
    <source>
        <strain evidence="4">J2TS6</strain>
    </source>
</reference>
<dbReference type="Gene3D" id="1.10.1660.10">
    <property type="match status" value="1"/>
</dbReference>
<organism evidence="4 5">
    <name type="scientific">Paenibacillus albilobatus</name>
    <dbReference type="NCBI Taxonomy" id="2716884"/>
    <lineage>
        <taxon>Bacteria</taxon>
        <taxon>Bacillati</taxon>
        <taxon>Bacillota</taxon>
        <taxon>Bacilli</taxon>
        <taxon>Bacillales</taxon>
        <taxon>Paenibacillaceae</taxon>
        <taxon>Paenibacillus</taxon>
    </lineage>
</organism>
<accession>A0A919XKP2</accession>
<dbReference type="Pfam" id="PF13411">
    <property type="entry name" value="MerR_1"/>
    <property type="match status" value="1"/>
</dbReference>
<sequence>MYTVGQLSKKTGISIRTLHYYEKLNLLKPQRSPDNQYRLYGPGDVLRLQQITLLKRMRFRLREIKDFFDQYLERLAKDDYEIWVRVIERQIAELQREKEDMQKVEKLLQSSLYAMRATKEVRIEEMLGFIREIESQPDRKRQFRRLVFTEEEIDRLPSDDPANPLIMEWADILNEVQAQRNDSPASERSQRLAARIAAYAEQLFKDDDDLLLKYWDFIKPEPGGSAKIYGMNREAMDYIEQILEQYYTGKSTS</sequence>
<evidence type="ECO:0000256" key="1">
    <source>
        <dbReference type="ARBA" id="ARBA00023125"/>
    </source>
</evidence>
<dbReference type="PROSITE" id="PS50937">
    <property type="entry name" value="HTH_MERR_2"/>
    <property type="match status" value="1"/>
</dbReference>
<feature type="domain" description="HTH merR-type" evidence="3">
    <location>
        <begin position="1"/>
        <end position="70"/>
    </location>
</feature>
<dbReference type="GO" id="GO:0003677">
    <property type="term" value="F:DNA binding"/>
    <property type="evidence" value="ECO:0007669"/>
    <property type="project" value="UniProtKB-KW"/>
</dbReference>
<gene>
    <name evidence="4" type="ORF">J2TS6_37360</name>
</gene>
<keyword evidence="1" id="KW-0238">DNA-binding</keyword>
<dbReference type="SUPFAM" id="SSF46955">
    <property type="entry name" value="Putative DNA-binding domain"/>
    <property type="match status" value="1"/>
</dbReference>
<dbReference type="AlphaFoldDB" id="A0A919XKP2"/>
<dbReference type="PANTHER" id="PTHR30204:SF90">
    <property type="entry name" value="HTH-TYPE TRANSCRIPTIONAL ACTIVATOR MTA"/>
    <property type="match status" value="1"/>
</dbReference>
<evidence type="ECO:0000313" key="4">
    <source>
        <dbReference type="EMBL" id="GIO32595.1"/>
    </source>
</evidence>